<dbReference type="KEGG" id="ans:ArsFIN_54470"/>
<proteinExistence type="predicted"/>
<keyword evidence="1" id="KW-1133">Transmembrane helix</keyword>
<dbReference type="EMBL" id="CP038623">
    <property type="protein sequence ID" value="QBY46836.1"/>
    <property type="molecule type" value="Genomic_DNA"/>
</dbReference>
<name>A0A4P7L344_9GAMM</name>
<dbReference type="AlphaFoldDB" id="A0A4P7L344"/>
<evidence type="ECO:0000313" key="2">
    <source>
        <dbReference type="EMBL" id="QBY46836.1"/>
    </source>
</evidence>
<dbReference type="Proteomes" id="UP000295134">
    <property type="component" value="Plasmid pArsFIN11"/>
</dbReference>
<feature type="transmembrane region" description="Helical" evidence="1">
    <location>
        <begin position="46"/>
        <end position="68"/>
    </location>
</feature>
<protein>
    <submittedName>
        <fullName evidence="2">Uncharacterized protein</fullName>
    </submittedName>
</protein>
<reference evidence="2 3" key="1">
    <citation type="submission" date="2019-03" db="EMBL/GenBank/DDBJ databases">
        <title>Long-read sequencing reveals hyperdense prophage content in a complex bacterial symbiont genome.</title>
        <authorList>
            <person name="Frost C.L."/>
            <person name="Siozios S."/>
            <person name="Nadal-Jimenez P."/>
            <person name="Brockhurst M.A."/>
            <person name="King K.C."/>
            <person name="Darby A.C."/>
            <person name="Hurst G.D.D."/>
        </authorList>
    </citation>
    <scope>NUCLEOTIDE SEQUENCE [LARGE SCALE GENOMIC DNA]</scope>
    <source>
        <strain evidence="2 3">FIN</strain>
        <plasmid evidence="3">parsfin11</plasmid>
    </source>
</reference>
<organism evidence="2 3">
    <name type="scientific">Arsenophonus nasoniae</name>
    <name type="common">son-killer infecting Nasonia vitripennis</name>
    <dbReference type="NCBI Taxonomy" id="638"/>
    <lineage>
        <taxon>Bacteria</taxon>
        <taxon>Pseudomonadati</taxon>
        <taxon>Pseudomonadota</taxon>
        <taxon>Gammaproteobacteria</taxon>
        <taxon>Enterobacterales</taxon>
        <taxon>Morganellaceae</taxon>
        <taxon>Arsenophonus</taxon>
    </lineage>
</organism>
<sequence>MSKAMTTIELEKIHAEISKMMAETIKLNSEANKLNSETAKLNRETFWYPVAVASGIVGAVAAITTVIIKLV</sequence>
<accession>A0A4P7L344</accession>
<gene>
    <name evidence="2" type="ORF">ArsFIN_54470</name>
</gene>
<keyword evidence="1" id="KW-0472">Membrane</keyword>
<geneLocation type="plasmid" evidence="3">
    <name>parsfin11</name>
</geneLocation>
<keyword evidence="2" id="KW-0614">Plasmid</keyword>
<evidence type="ECO:0000256" key="1">
    <source>
        <dbReference type="SAM" id="Phobius"/>
    </source>
</evidence>
<evidence type="ECO:0000313" key="3">
    <source>
        <dbReference type="Proteomes" id="UP000295134"/>
    </source>
</evidence>
<keyword evidence="1" id="KW-0812">Transmembrane</keyword>
<dbReference type="RefSeq" id="WP_334472525.1">
    <property type="nucleotide sequence ID" value="NZ_DAYVGG010000209.1"/>
</dbReference>